<evidence type="ECO:0000313" key="4">
    <source>
        <dbReference type="Proteomes" id="UP000019489"/>
    </source>
</evidence>
<evidence type="ECO:0008006" key="5">
    <source>
        <dbReference type="Google" id="ProtNLM"/>
    </source>
</evidence>
<comment type="caution">
    <text evidence="3">The sequence shown here is derived from an EMBL/GenBank/DDBJ whole genome shotgun (WGS) entry which is preliminary data.</text>
</comment>
<accession>W9G6W0</accession>
<dbReference type="OrthoDB" id="4869995at2"/>
<organism evidence="3 4">
    <name type="scientific">Intrasporangium oryzae NRRL B-24470</name>
    <dbReference type="NCBI Taxonomy" id="1386089"/>
    <lineage>
        <taxon>Bacteria</taxon>
        <taxon>Bacillati</taxon>
        <taxon>Actinomycetota</taxon>
        <taxon>Actinomycetes</taxon>
        <taxon>Micrococcales</taxon>
        <taxon>Intrasporangiaceae</taxon>
        <taxon>Intrasporangium</taxon>
    </lineage>
</organism>
<keyword evidence="2" id="KW-1133">Transmembrane helix</keyword>
<dbReference type="PATRIC" id="fig|1386089.3.peg.1813"/>
<protein>
    <recommendedName>
        <fullName evidence="5">Tetratricopeptide repeat protein</fullName>
    </recommendedName>
</protein>
<evidence type="ECO:0000256" key="2">
    <source>
        <dbReference type="SAM" id="Phobius"/>
    </source>
</evidence>
<keyword evidence="2" id="KW-0472">Membrane</keyword>
<dbReference type="AlphaFoldDB" id="W9G6W0"/>
<feature type="region of interest" description="Disordered" evidence="1">
    <location>
        <begin position="1"/>
        <end position="36"/>
    </location>
</feature>
<gene>
    <name evidence="3" type="ORF">N865_12505</name>
</gene>
<reference evidence="3 4" key="1">
    <citation type="submission" date="2013-08" db="EMBL/GenBank/DDBJ databases">
        <title>Intrasporangium oryzae NRRL B-24470.</title>
        <authorList>
            <person name="Liu H."/>
            <person name="Wang G."/>
        </authorList>
    </citation>
    <scope>NUCLEOTIDE SEQUENCE [LARGE SCALE GENOMIC DNA]</scope>
    <source>
        <strain evidence="3 4">NRRL B-24470</strain>
    </source>
</reference>
<dbReference type="SUPFAM" id="SSF48452">
    <property type="entry name" value="TPR-like"/>
    <property type="match status" value="1"/>
</dbReference>
<dbReference type="RefSeq" id="WP_034804440.1">
    <property type="nucleotide sequence ID" value="NZ_AWSA01000016.1"/>
</dbReference>
<dbReference type="Proteomes" id="UP000019489">
    <property type="component" value="Unassembled WGS sequence"/>
</dbReference>
<sequence length="282" mass="31490">MTTLSSRDPDPDQTTDDGRPGLVTDHPQQTRTRRPFPEHLRRRRRRLLLGSAPVVAMLVLLALRLLTLNVVHGQTRAAYDAGDRQATLHSAARQGWLNVVETFRAPFANGDAHVLGGHFDLARPWFEQAFELVPKGGIDECKVRVNLGLTYEALGDAAKARDRTLEWKQFYDKGIAVTRGRPPLCDAPEGSDTGRQLQQAEQRMEQKDAGQPGDTQPAEPQQSDPEAAPRPEPSPDPGRTPSQQDQERLQEQQRQNTIERNLEQGQGDLPPADPGQTYPRPW</sequence>
<dbReference type="InterPro" id="IPR011990">
    <property type="entry name" value="TPR-like_helical_dom_sf"/>
</dbReference>
<dbReference type="eggNOG" id="ENOG50338GX">
    <property type="taxonomic scope" value="Bacteria"/>
</dbReference>
<feature type="transmembrane region" description="Helical" evidence="2">
    <location>
        <begin position="47"/>
        <end position="66"/>
    </location>
</feature>
<proteinExistence type="predicted"/>
<feature type="compositionally biased region" description="Pro residues" evidence="1">
    <location>
        <begin position="228"/>
        <end position="238"/>
    </location>
</feature>
<dbReference type="STRING" id="1386089.N865_12505"/>
<evidence type="ECO:0000313" key="3">
    <source>
        <dbReference type="EMBL" id="EWT01931.1"/>
    </source>
</evidence>
<name>W9G6W0_9MICO</name>
<feature type="region of interest" description="Disordered" evidence="1">
    <location>
        <begin position="178"/>
        <end position="282"/>
    </location>
</feature>
<dbReference type="EMBL" id="AWSA01000016">
    <property type="protein sequence ID" value="EWT01931.1"/>
    <property type="molecule type" value="Genomic_DNA"/>
</dbReference>
<keyword evidence="4" id="KW-1185">Reference proteome</keyword>
<keyword evidence="2" id="KW-0812">Transmembrane</keyword>
<evidence type="ECO:0000256" key="1">
    <source>
        <dbReference type="SAM" id="MobiDB-lite"/>
    </source>
</evidence>
<dbReference type="Gene3D" id="1.25.40.10">
    <property type="entry name" value="Tetratricopeptide repeat domain"/>
    <property type="match status" value="1"/>
</dbReference>